<accession>A0ABR9SA45</accession>
<feature type="domain" description="Filamentous haemagglutinin FhaB/tRNA nuclease CdiA-like TPS" evidence="2">
    <location>
        <begin position="49"/>
        <end position="169"/>
    </location>
</feature>
<feature type="compositionally biased region" description="Low complexity" evidence="1">
    <location>
        <begin position="1999"/>
        <end position="2019"/>
    </location>
</feature>
<feature type="region of interest" description="Disordered" evidence="1">
    <location>
        <begin position="1440"/>
        <end position="1473"/>
    </location>
</feature>
<feature type="region of interest" description="Disordered" evidence="1">
    <location>
        <begin position="1507"/>
        <end position="1536"/>
    </location>
</feature>
<feature type="compositionally biased region" description="Basic and acidic residues" evidence="1">
    <location>
        <begin position="3053"/>
        <end position="3076"/>
    </location>
</feature>
<evidence type="ECO:0000313" key="3">
    <source>
        <dbReference type="EMBL" id="MBE7369919.1"/>
    </source>
</evidence>
<dbReference type="InterPro" id="IPR011050">
    <property type="entry name" value="Pectin_lyase_fold/virulence"/>
</dbReference>
<dbReference type="SUPFAM" id="SSF51126">
    <property type="entry name" value="Pectin lyase-like"/>
    <property type="match status" value="1"/>
</dbReference>
<feature type="region of interest" description="Disordered" evidence="1">
    <location>
        <begin position="1996"/>
        <end position="2040"/>
    </location>
</feature>
<dbReference type="NCBIfam" id="TIGR01731">
    <property type="entry name" value="fil_hemag_20aa"/>
    <property type="match status" value="5"/>
</dbReference>
<feature type="compositionally biased region" description="Basic and acidic residues" evidence="1">
    <location>
        <begin position="2310"/>
        <end position="2331"/>
    </location>
</feature>
<feature type="region of interest" description="Disordered" evidence="1">
    <location>
        <begin position="2434"/>
        <end position="2869"/>
    </location>
</feature>
<feature type="compositionally biased region" description="Polar residues" evidence="1">
    <location>
        <begin position="2029"/>
        <end position="2039"/>
    </location>
</feature>
<feature type="compositionally biased region" description="Polar residues" evidence="1">
    <location>
        <begin position="1440"/>
        <end position="1468"/>
    </location>
</feature>
<dbReference type="RefSeq" id="WP_193678547.1">
    <property type="nucleotide sequence ID" value="NZ_JADDIV010000006.1"/>
</dbReference>
<sequence>MKVIAKATLKGAFTGACLGMIPVIHVSHAQQVVDPAAAAANRSALTQSLNGTAVQNIAAPNAGGLSHNKFTTFNVDPKGLVINNSSINAISNIGGAVVANPHLAGGEARLILNEVTSGNRSILKGTQELLGGRAAYILANPNGITCDGCGFINFPRATLATGAPVLSNGAISGFTVNGGDLLVGPGGLNATGVDFFDIITRATVLNGRVNANDLSFVLGRNQVDYATLAATPLATAAGEPAPAFALDSSELGGMYAGRIWLRGTEAGVGVRAMGTVAASVSDVSMDVNGKITFKGNAATAVRDVTLKAAQVELDAATVYAGNDTTLQSAGATTLAGGRTGAGRDLRIESTTLTDAQGVRDAGRDLTVQATGAWTVQGSTVQAKRHLTAAADSVALQAGARVMGEADGTDADGSGLGRTRVTATQGVTLQDSALFGGNTVEVAAASLSVDAASNDNGTQGIRGGSDVTVTADSVDNAGLVASDAALTVEAGTVTNRATGLVQGASTAITAGTITNAGDLASLGGLALRTNALTNQTGGAILANGTLDVQGHGAASTSLTNEAGAEVKARVLSVQLDAVANSGQLYGQDSLAITADTLTNHTGASIATPGSLTLQQAGPGGTLANSGTVEGRTLSVTYASVDNAGSGRLFGDDAATLVVSSLTNAGTVASDGVLALNQNGTRGASLANTGTIAGAQLGVYFDTITNDGRLYGASALLAGASILTNRRVIESGGTMGLQVRSLANMSTAAAAADIYAVGDLSITDNHTLANTSATGKVASIVSRDGSLLIDSRSGDAATQSVTNSGGLLFSGQNLTAFVSRQYINQSWVGMRAYTFSNLGNMLLGAPDSTTLLGSAQAVTVRNVDSDIEARTGDIQVNASFLENTTTDSAPVKQEVHVGRRSSGSFEYDGNLDGLGAMVEVYSNCGTFADHFDEGRIGHRCTAGVDMYEEQFTGGPNLAPRAKLIAGRDLTLYIENQALNYISLMSAGRDVNVNGAPGATFENKAEKLRYRESAYVVSYEDGGVESNPGVNCDGDRCFYGYVDGPGPDDALWHKKRFDNISLATDPFYYKQGIASTVQAVGAINIHITDVVNNSTGDRKPNSAPIPSPTPPSTPAAGSPMTPGAVGAQPLGTATLGGIATLGSSPFFVPAASPSSPYLFETNPRLMSLEGLYGSDLLLKSLGLDPTKYMRVGDPYFEQQLLRQQLLAAAGQLFIADGLASENDQFKLLMANAASVSGDLKLRVGVALTAEQLANLKKDIVWMVETVVNGKKVLVPQLYLSDATKAKLADGARFVASNINIKTEGAITNTGAFVASNNITIDAGTTFTNRMGTLVAANGLSIAATGDILNQSGTLRGGNVALESRTGSVVNETLTRDEVVRGAHGQGLTTVVGQTATIESTGNLQIKAAQDITSKGGQVAAGGDAKLEAGRDITFTGIERKSLESSVTNTSQGGYDTTERSSTQRTQVQGSGLTVGGNLDASAKRDIKIEGSSVDVTGDGRLDAGRTLTITAQAETSSSRQDTQTDSWNTSSSEKTTIDRTTGKASTVNFGGSLTIKSGGDTNVVGSEIAVGKDLNVEGIGGNLNVTTFQESTTITSEKKSSSFFGGEAKADAGDNATQSKASAKGTLYNSSEETTRIDSTTHLRSGISVGGNLNAGEGAIKGDVNITGSNIATGGDLKLVAGGDINVLAADDSTTVTKTSKSTSLYVGAEASIDGAGAKLGVEHKESNGSATQTTAQVSGLSSGGNMTLKAGGDFTEQGTQVAAGGDIKVEAASIQSRAAKDTYTETGDSLSVDVSLGITAETGLGGVVGSFMNDKGKADFDMAAASESINGLSVPDAGSVKAELKISTTKTTSTASGSEARTSSFTSGGNVTFTAREGDATFAGTNVEAAKAIEVTAAKGSVNILAAESSDQASKTTTKADVTIGVSMDGTISGSGSGSKETDASSSTRQTAASFKAGTDLTIEAKKDVTLVGTNLAAGGTASIEAKEGKIDFQAARNTTSASSDSESANASFSANVSGKEGSIGGGGGTMSTRENSSTGVAGSISAGNVVLKSKGDITLEGTNIAARDNASIETQGKVDFKAVEDTYTRTAQGKSAQVDLEAGAKGGGAKVGASVTDESESSSTKRGGTLTASNLTIKAGDGIRLEGTAVDVKQDASIDAGKGKLVVESAVSTRTVRINNDSAEVGLKADVKSQNGQGSVKVESASENTNQVTNQNASIKVGGKADVKAAGGIDVKGTGVTGVDSVIKAGTLDTHGAAVTVEQRQDVNESTKSNTSVSVGVIVPSKKARKEVTDTVQKAKDSKVGTALQNKTEDTKARLGLQTKDEATENKRQNNVAYADRKATEAERRISSDQSKKDQKASYDQQKADDRAAAERDKALKAIDKTAGAPAQDAAKAKIQSEFEAKKQANAETADATKQQNAVAALDARNQYADKTLGRKEAAETKAAESQGRHADDNAKVQVALATKTADEAKEIDARQKQIDRKGEVNAEKAARVVELKADADKAKADNDARKARLEADKTAQEASKAKVDKVLEQQKKDDADIDKQAGLTDAQKADKKAENAKKAQEKVAEARKELEDAREASAKAEADKLQEAVTAREKARADAEQARQETLAKAERDRLGLQPTQDVKDALAKADKARNEKVADLDKKRDDALKDQDKKRDDAVGDARKKRDAELARIAKDTKMTAKDKAAARKKAEQDFAAAETKAKEAHAAEKGKLDAEHDKGVEQADKDQAADADVKAARQKMERDLDQQRDDRLAQAGKEAKVRKELADLDEARRKALAEKAEARAKKDEAVQADDSLSAQDKADKLKANAEEQARDLETVAADHAKKQEATKAARDDEARKAEEAAIDPKLPAADKDAAKKKIADKYDALKKDREKVRDEQVAAAAEAKKQAVEDAKVERDQRVAEAQAAKAYQDAADALEKTKSTREKASEDRKDRELANISTTLPEENKKSERARIEKEAALRKNDLQARHDADVAKAAADRDEKVAQADSERAKAAADLAKQRETEAANKLPATEKAARLTEIAQQHTDAKAKADSTFTAQKKDIEARRDEQLATAERTRRDADIDADTALTAREKQQKKAESEKTFLAAQKAAQAKRDEAKTELARLMTPEEKAAADALAAKAEKEGARVKNPYAFSVKAKYYGNKVRRWKEVVTAFGIDVSTAPPPVQDEEEKQATLRSLLPLAKQFQAQDQVVALRLLQDPAVQAATAIAAAVDAMREEARDAMLKAYTQAETGKPLGVLTVADQRRILDREGIELPAHLPSAEVTRQFRAHLDAAAAALQPTPSQKAEILQGLGVAVPSGKTAEQVYAETMGKGREKAQAQMAGMGLGAAKVRELSGMMER</sequence>
<feature type="compositionally biased region" description="Basic and acidic residues" evidence="1">
    <location>
        <begin position="2709"/>
        <end position="2799"/>
    </location>
</feature>
<dbReference type="Pfam" id="PF13332">
    <property type="entry name" value="Fil_haemagg_2"/>
    <property type="match status" value="6"/>
</dbReference>
<protein>
    <submittedName>
        <fullName evidence="3">Hemagglutinin repeat-containing protein</fullName>
    </submittedName>
</protein>
<evidence type="ECO:0000313" key="4">
    <source>
        <dbReference type="Proteomes" id="UP000806285"/>
    </source>
</evidence>
<feature type="compositionally biased region" description="Basic and acidic residues" evidence="1">
    <location>
        <begin position="2896"/>
        <end position="2913"/>
    </location>
</feature>
<feature type="compositionally biased region" description="Low complexity" evidence="1">
    <location>
        <begin position="2384"/>
        <end position="2393"/>
    </location>
</feature>
<dbReference type="InterPro" id="IPR025157">
    <property type="entry name" value="Hemagglutinin_rpt"/>
</dbReference>
<feature type="compositionally biased region" description="Low complexity" evidence="1">
    <location>
        <begin position="1512"/>
        <end position="1523"/>
    </location>
</feature>
<feature type="compositionally biased region" description="Basic and acidic residues" evidence="1">
    <location>
        <begin position="3085"/>
        <end position="3097"/>
    </location>
</feature>
<comment type="caution">
    <text evidence="3">The sequence shown here is derived from an EMBL/GenBank/DDBJ whole genome shotgun (WGS) entry which is preliminary data.</text>
</comment>
<feature type="region of interest" description="Disordered" evidence="1">
    <location>
        <begin position="2896"/>
        <end position="3107"/>
    </location>
</feature>
<reference evidence="3 4" key="1">
    <citation type="submission" date="2020-10" db="EMBL/GenBank/DDBJ databases">
        <title>Ramlibacter sp. HM2 16S ribosomal RNA gene Genome sequencing and assembly.</title>
        <authorList>
            <person name="Kang M."/>
        </authorList>
    </citation>
    <scope>NUCLEOTIDE SEQUENCE [LARGE SCALE GENOMIC DNA]</scope>
    <source>
        <strain evidence="3 4">HM2</strain>
    </source>
</reference>
<feature type="compositionally biased region" description="Basic and acidic residues" evidence="1">
    <location>
        <begin position="2810"/>
        <end position="2853"/>
    </location>
</feature>
<feature type="compositionally biased region" description="Basic and acidic residues" evidence="1">
    <location>
        <begin position="2957"/>
        <end position="3019"/>
    </location>
</feature>
<name>A0ABR9SA45_9BURK</name>
<dbReference type="InterPro" id="IPR012334">
    <property type="entry name" value="Pectin_lyas_fold"/>
</dbReference>
<feature type="region of interest" description="Disordered" evidence="1">
    <location>
        <begin position="1927"/>
        <end position="1951"/>
    </location>
</feature>
<dbReference type="InterPro" id="IPR010069">
    <property type="entry name" value="CdiA_FHA1_rpt"/>
</dbReference>
<evidence type="ECO:0000256" key="1">
    <source>
        <dbReference type="SAM" id="MobiDB-lite"/>
    </source>
</evidence>
<dbReference type="CDD" id="cd06503">
    <property type="entry name" value="ATP-synt_Fo_b"/>
    <property type="match status" value="1"/>
</dbReference>
<dbReference type="EMBL" id="JADDIV010000006">
    <property type="protein sequence ID" value="MBE7369919.1"/>
    <property type="molecule type" value="Genomic_DNA"/>
</dbReference>
<dbReference type="Gene3D" id="2.160.20.10">
    <property type="entry name" value="Single-stranded right-handed beta-helix, Pectin lyase-like"/>
    <property type="match status" value="1"/>
</dbReference>
<feature type="compositionally biased region" description="Basic and acidic residues" evidence="1">
    <location>
        <begin position="2394"/>
        <end position="2408"/>
    </location>
</feature>
<feature type="compositionally biased region" description="Basic and acidic residues" evidence="1">
    <location>
        <begin position="2928"/>
        <end position="2948"/>
    </location>
</feature>
<dbReference type="InterPro" id="IPR008638">
    <property type="entry name" value="FhaB/CdiA-like_TPS"/>
</dbReference>
<feature type="region of interest" description="Disordered" evidence="1">
    <location>
        <begin position="2090"/>
        <end position="2127"/>
    </location>
</feature>
<feature type="compositionally biased region" description="Low complexity" evidence="1">
    <location>
        <begin position="2914"/>
        <end position="2926"/>
    </location>
</feature>
<feature type="compositionally biased region" description="Basic and acidic residues" evidence="1">
    <location>
        <begin position="2468"/>
        <end position="2547"/>
    </location>
</feature>
<dbReference type="SMART" id="SM00912">
    <property type="entry name" value="Haemagg_act"/>
    <property type="match status" value="1"/>
</dbReference>
<feature type="region of interest" description="Disordered" evidence="1">
    <location>
        <begin position="2286"/>
        <end position="2421"/>
    </location>
</feature>
<feature type="compositionally biased region" description="Basic and acidic residues" evidence="1">
    <location>
        <begin position="2555"/>
        <end position="2623"/>
    </location>
</feature>
<feature type="compositionally biased region" description="Polar residues" evidence="1">
    <location>
        <begin position="1942"/>
        <end position="1951"/>
    </location>
</feature>
<keyword evidence="4" id="KW-1185">Reference proteome</keyword>
<dbReference type="Proteomes" id="UP000806285">
    <property type="component" value="Unassembled WGS sequence"/>
</dbReference>
<feature type="compositionally biased region" description="Basic and acidic residues" evidence="1">
    <location>
        <begin position="2338"/>
        <end position="2383"/>
    </location>
</feature>
<dbReference type="NCBIfam" id="TIGR01901">
    <property type="entry name" value="adhes_NPXG"/>
    <property type="match status" value="1"/>
</dbReference>
<feature type="region of interest" description="Disordered" evidence="1">
    <location>
        <begin position="1090"/>
        <end position="1123"/>
    </location>
</feature>
<feature type="compositionally biased region" description="Pro residues" evidence="1">
    <location>
        <begin position="1100"/>
        <end position="1110"/>
    </location>
</feature>
<feature type="compositionally biased region" description="Basic and acidic residues" evidence="1">
    <location>
        <begin position="2630"/>
        <end position="2702"/>
    </location>
</feature>
<dbReference type="Pfam" id="PF05860">
    <property type="entry name" value="TPS"/>
    <property type="match status" value="1"/>
</dbReference>
<evidence type="ECO:0000259" key="2">
    <source>
        <dbReference type="SMART" id="SM00912"/>
    </source>
</evidence>
<feature type="compositionally biased region" description="Basic and acidic residues" evidence="1">
    <location>
        <begin position="2289"/>
        <end position="2302"/>
    </location>
</feature>
<organism evidence="3 4">
    <name type="scientific">Ramlibacter pallidus</name>
    <dbReference type="NCBI Taxonomy" id="2780087"/>
    <lineage>
        <taxon>Bacteria</taxon>
        <taxon>Pseudomonadati</taxon>
        <taxon>Pseudomonadota</taxon>
        <taxon>Betaproteobacteria</taxon>
        <taxon>Burkholderiales</taxon>
        <taxon>Comamonadaceae</taxon>
        <taxon>Ramlibacter</taxon>
    </lineage>
</organism>
<feature type="compositionally biased region" description="Basic and acidic residues" evidence="1">
    <location>
        <begin position="2435"/>
        <end position="2458"/>
    </location>
</feature>
<proteinExistence type="predicted"/>
<gene>
    <name evidence="3" type="ORF">IM787_20315</name>
</gene>